<proteinExistence type="predicted"/>
<reference evidence="2" key="1">
    <citation type="journal article" date="2023" name="PLoS Negl. Trop. Dis.">
        <title>A genome sequence for Biomphalaria pfeifferi, the major vector snail for the human-infecting parasite Schistosoma mansoni.</title>
        <authorList>
            <person name="Bu L."/>
            <person name="Lu L."/>
            <person name="Laidemitt M.R."/>
            <person name="Zhang S.M."/>
            <person name="Mutuku M."/>
            <person name="Mkoji G."/>
            <person name="Steinauer M."/>
            <person name="Loker E.S."/>
        </authorList>
    </citation>
    <scope>NUCLEOTIDE SEQUENCE</scope>
    <source>
        <strain evidence="2">KasaAsao</strain>
    </source>
</reference>
<evidence type="ECO:0000256" key="1">
    <source>
        <dbReference type="SAM" id="MobiDB-lite"/>
    </source>
</evidence>
<name>A0AAD8ATS9_BIOPF</name>
<feature type="compositionally biased region" description="Basic and acidic residues" evidence="1">
    <location>
        <begin position="1"/>
        <end position="15"/>
    </location>
</feature>
<protein>
    <submittedName>
        <fullName evidence="2">Uncharacterized protein</fullName>
    </submittedName>
</protein>
<accession>A0AAD8ATS9</accession>
<sequence>MEKRHLVMDRRKSDVSDADSQCGPIDTRKTFHNPEHAYTIWIIGLMAQRYSDWMSKCMSWVRLRFLWLSGTAIGCRSVCLGFAWGSCGSVEQRLDVEVYVLGSLGVLVAQWYSDWMSRCMSWVRLGFLWLSGRTIGCRSVCLGFAWGSCGSVVQRLDVEVYV</sequence>
<dbReference type="EMBL" id="JASAOG010000274">
    <property type="protein sequence ID" value="KAK0041484.1"/>
    <property type="molecule type" value="Genomic_DNA"/>
</dbReference>
<gene>
    <name evidence="2" type="ORF">Bpfe_029098</name>
</gene>
<reference evidence="2" key="2">
    <citation type="submission" date="2023-04" db="EMBL/GenBank/DDBJ databases">
        <authorList>
            <person name="Bu L."/>
            <person name="Lu L."/>
            <person name="Laidemitt M.R."/>
            <person name="Zhang S.M."/>
            <person name="Mutuku M."/>
            <person name="Mkoji G."/>
            <person name="Steinauer M."/>
            <person name="Loker E.S."/>
        </authorList>
    </citation>
    <scope>NUCLEOTIDE SEQUENCE</scope>
    <source>
        <strain evidence="2">KasaAsao</strain>
        <tissue evidence="2">Whole Snail</tissue>
    </source>
</reference>
<dbReference type="Proteomes" id="UP001233172">
    <property type="component" value="Unassembled WGS sequence"/>
</dbReference>
<organism evidence="2 3">
    <name type="scientific">Biomphalaria pfeifferi</name>
    <name type="common">Bloodfluke planorb</name>
    <name type="synonym">Freshwater snail</name>
    <dbReference type="NCBI Taxonomy" id="112525"/>
    <lineage>
        <taxon>Eukaryota</taxon>
        <taxon>Metazoa</taxon>
        <taxon>Spiralia</taxon>
        <taxon>Lophotrochozoa</taxon>
        <taxon>Mollusca</taxon>
        <taxon>Gastropoda</taxon>
        <taxon>Heterobranchia</taxon>
        <taxon>Euthyneura</taxon>
        <taxon>Panpulmonata</taxon>
        <taxon>Hygrophila</taxon>
        <taxon>Lymnaeoidea</taxon>
        <taxon>Planorbidae</taxon>
        <taxon>Biomphalaria</taxon>
    </lineage>
</organism>
<dbReference type="AlphaFoldDB" id="A0AAD8ATS9"/>
<comment type="caution">
    <text evidence="2">The sequence shown here is derived from an EMBL/GenBank/DDBJ whole genome shotgun (WGS) entry which is preliminary data.</text>
</comment>
<evidence type="ECO:0000313" key="3">
    <source>
        <dbReference type="Proteomes" id="UP001233172"/>
    </source>
</evidence>
<feature type="region of interest" description="Disordered" evidence="1">
    <location>
        <begin position="1"/>
        <end position="21"/>
    </location>
</feature>
<keyword evidence="3" id="KW-1185">Reference proteome</keyword>
<evidence type="ECO:0000313" key="2">
    <source>
        <dbReference type="EMBL" id="KAK0041484.1"/>
    </source>
</evidence>